<keyword evidence="2" id="KW-1185">Reference proteome</keyword>
<reference evidence="1 2" key="1">
    <citation type="journal article" date="2023" name="Plants (Basel)">
        <title>Bridging the Gap: Combining Genomics and Transcriptomics Approaches to Understand Stylosanthes scabra, an Orphan Legume from the Brazilian Caatinga.</title>
        <authorList>
            <person name="Ferreira-Neto J.R.C."/>
            <person name="da Silva M.D."/>
            <person name="Binneck E."/>
            <person name="de Melo N.F."/>
            <person name="da Silva R.H."/>
            <person name="de Melo A.L.T.M."/>
            <person name="Pandolfi V."/>
            <person name="Bustamante F.O."/>
            <person name="Brasileiro-Vidal A.C."/>
            <person name="Benko-Iseppon A.M."/>
        </authorList>
    </citation>
    <scope>NUCLEOTIDE SEQUENCE [LARGE SCALE GENOMIC DNA]</scope>
    <source>
        <tissue evidence="1">Leaves</tissue>
    </source>
</reference>
<dbReference type="EMBL" id="JASCZI010181285">
    <property type="protein sequence ID" value="MED6181017.1"/>
    <property type="molecule type" value="Genomic_DNA"/>
</dbReference>
<gene>
    <name evidence="1" type="ORF">PIB30_015488</name>
</gene>
<comment type="caution">
    <text evidence="1">The sequence shown here is derived from an EMBL/GenBank/DDBJ whole genome shotgun (WGS) entry which is preliminary data.</text>
</comment>
<organism evidence="1 2">
    <name type="scientific">Stylosanthes scabra</name>
    <dbReference type="NCBI Taxonomy" id="79078"/>
    <lineage>
        <taxon>Eukaryota</taxon>
        <taxon>Viridiplantae</taxon>
        <taxon>Streptophyta</taxon>
        <taxon>Embryophyta</taxon>
        <taxon>Tracheophyta</taxon>
        <taxon>Spermatophyta</taxon>
        <taxon>Magnoliopsida</taxon>
        <taxon>eudicotyledons</taxon>
        <taxon>Gunneridae</taxon>
        <taxon>Pentapetalae</taxon>
        <taxon>rosids</taxon>
        <taxon>fabids</taxon>
        <taxon>Fabales</taxon>
        <taxon>Fabaceae</taxon>
        <taxon>Papilionoideae</taxon>
        <taxon>50 kb inversion clade</taxon>
        <taxon>dalbergioids sensu lato</taxon>
        <taxon>Dalbergieae</taxon>
        <taxon>Pterocarpus clade</taxon>
        <taxon>Stylosanthes</taxon>
    </lineage>
</organism>
<name>A0ABU6W737_9FABA</name>
<proteinExistence type="predicted"/>
<protein>
    <submittedName>
        <fullName evidence="1">Uncharacterized protein</fullName>
    </submittedName>
</protein>
<evidence type="ECO:0000313" key="1">
    <source>
        <dbReference type="EMBL" id="MED6181017.1"/>
    </source>
</evidence>
<accession>A0ABU6W737</accession>
<dbReference type="Proteomes" id="UP001341840">
    <property type="component" value="Unassembled WGS sequence"/>
</dbReference>
<evidence type="ECO:0000313" key="2">
    <source>
        <dbReference type="Proteomes" id="UP001341840"/>
    </source>
</evidence>
<sequence length="148" mass="16655">MGLYVEPPCSLERTKVPDCNTSSLKSFSKQRAEEALSNSQVVNIKKGSEVDKPPEWKRPVSMKRLRSEEGSGKKVIDLTERKCCGKEFSFEDAINFTKSQKNLHGFNGTEDLTSVWGEHFPFNVVADEHVARARCKLYQLGFIICGPV</sequence>